<evidence type="ECO:0000256" key="2">
    <source>
        <dbReference type="SAM" id="SignalP"/>
    </source>
</evidence>
<keyword evidence="1" id="KW-0802">TPR repeat</keyword>
<sequence length="117" mass="13220">MHKLLKSLALLMLLALAGCAHKISESGYYWGNYSSTYYAYLENPSKETAEQHFVSLTEIVAVSNEKGLKCPPGVYAEMAYIKQKQGKNDEARDFFNKELELYPGSKPFVEKLFVKGN</sequence>
<protein>
    <submittedName>
        <fullName evidence="4">DUF4810 domain-containing protein</fullName>
    </submittedName>
</protein>
<dbReference type="Proteomes" id="UP000323225">
    <property type="component" value="Unassembled WGS sequence"/>
</dbReference>
<evidence type="ECO:0000313" key="4">
    <source>
        <dbReference type="EMBL" id="TQP13622.1"/>
    </source>
</evidence>
<evidence type="ECO:0000313" key="5">
    <source>
        <dbReference type="Proteomes" id="UP000319979"/>
    </source>
</evidence>
<name>A0A544C4S1_VIBCL</name>
<gene>
    <name evidence="3" type="ORF">F0M16_07375</name>
    <name evidence="4" type="ORF">FLM02_10750</name>
</gene>
<comment type="caution">
    <text evidence="4">The sequence shown here is derived from an EMBL/GenBank/DDBJ whole genome shotgun (WGS) entry which is preliminary data.</text>
</comment>
<dbReference type="EMBL" id="VUAA01000006">
    <property type="protein sequence ID" value="KAA1255390.1"/>
    <property type="molecule type" value="Genomic_DNA"/>
</dbReference>
<accession>A0A544C4S1</accession>
<feature type="signal peptide" evidence="2">
    <location>
        <begin position="1"/>
        <end position="22"/>
    </location>
</feature>
<dbReference type="RefSeq" id="WP_052259797.1">
    <property type="nucleotide sequence ID" value="NZ_CP016987.1"/>
</dbReference>
<keyword evidence="2" id="KW-0732">Signal</keyword>
<proteinExistence type="predicted"/>
<dbReference type="AlphaFoldDB" id="A0A544C4S1"/>
<dbReference type="PROSITE" id="PS51257">
    <property type="entry name" value="PROKAR_LIPOPROTEIN"/>
    <property type="match status" value="1"/>
</dbReference>
<reference evidence="3 6" key="2">
    <citation type="submission" date="2019-09" db="EMBL/GenBank/DDBJ databases">
        <authorList>
            <person name="Kritzky A."/>
            <person name="Schelkanova E.Y."/>
            <person name="Alkhova Z.V."/>
            <person name="Smirnova N.I."/>
        </authorList>
    </citation>
    <scope>NUCLEOTIDE SEQUENCE [LARGE SCALE GENOMIC DNA]</scope>
    <source>
        <strain evidence="3 6">M1526</strain>
    </source>
</reference>
<dbReference type="InterPro" id="IPR019734">
    <property type="entry name" value="TPR_rpt"/>
</dbReference>
<organism evidence="4 5">
    <name type="scientific">Vibrio cholerae</name>
    <dbReference type="NCBI Taxonomy" id="666"/>
    <lineage>
        <taxon>Bacteria</taxon>
        <taxon>Pseudomonadati</taxon>
        <taxon>Pseudomonadota</taxon>
        <taxon>Gammaproteobacteria</taxon>
        <taxon>Vibrionales</taxon>
        <taxon>Vibrionaceae</taxon>
        <taxon>Vibrio</taxon>
    </lineage>
</organism>
<dbReference type="Pfam" id="PF16068">
    <property type="entry name" value="DUF4810"/>
    <property type="match status" value="1"/>
</dbReference>
<dbReference type="Proteomes" id="UP000319979">
    <property type="component" value="Unassembled WGS sequence"/>
</dbReference>
<feature type="repeat" description="TPR" evidence="1">
    <location>
        <begin position="72"/>
        <end position="105"/>
    </location>
</feature>
<reference evidence="4 5" key="1">
    <citation type="submission" date="2019-07" db="EMBL/GenBank/DDBJ databases">
        <title>Phenotypic and genotypic antimicrobial resistance traits of Vibrio cholerae non-O1/non-O139 isolated from a large Austrian lake frequently associated with cases of infection.</title>
        <authorList>
            <person name="Lepuschitz S."/>
            <person name="Baron S."/>
            <person name="Larvor E."/>
            <person name="Granier S."/>
            <person name="Pretzer C."/>
            <person name="Mach R.L."/>
            <person name="Farnleitner A.H."/>
            <person name="Ruppitsch W."/>
            <person name="Pleininger S."/>
            <person name="Indra A."/>
            <person name="Kirschner A.K.T."/>
        </authorList>
    </citation>
    <scope>NUCLEOTIDE SEQUENCE [LARGE SCALE GENOMIC DNA]</scope>
    <source>
        <strain evidence="4 5">A12JL36W90</strain>
    </source>
</reference>
<dbReference type="PROSITE" id="PS50005">
    <property type="entry name" value="TPR"/>
    <property type="match status" value="1"/>
</dbReference>
<evidence type="ECO:0000256" key="1">
    <source>
        <dbReference type="PROSITE-ProRule" id="PRU00339"/>
    </source>
</evidence>
<evidence type="ECO:0000313" key="6">
    <source>
        <dbReference type="Proteomes" id="UP000323225"/>
    </source>
</evidence>
<evidence type="ECO:0000313" key="3">
    <source>
        <dbReference type="EMBL" id="KAA1255390.1"/>
    </source>
</evidence>
<feature type="chain" id="PRO_5036365446" evidence="2">
    <location>
        <begin position="23"/>
        <end position="117"/>
    </location>
</feature>
<dbReference type="EMBL" id="VIOS01000038">
    <property type="protein sequence ID" value="TQP13622.1"/>
    <property type="molecule type" value="Genomic_DNA"/>
</dbReference>
<dbReference type="InterPro" id="IPR014508">
    <property type="entry name" value="UCP020555_TPR-like"/>
</dbReference>